<name>N1V7S6_9MICC</name>
<gene>
    <name evidence="1" type="ORF">D477_001009</name>
</gene>
<evidence type="ECO:0000313" key="1">
    <source>
        <dbReference type="EMBL" id="EMY36064.1"/>
    </source>
</evidence>
<dbReference type="AlphaFoldDB" id="N1V7S6"/>
<organism evidence="1 2">
    <name type="scientific">Arthrobacter crystallopoietes BAB-32</name>
    <dbReference type="NCBI Taxonomy" id="1246476"/>
    <lineage>
        <taxon>Bacteria</taxon>
        <taxon>Bacillati</taxon>
        <taxon>Actinomycetota</taxon>
        <taxon>Actinomycetes</taxon>
        <taxon>Micrococcales</taxon>
        <taxon>Micrococcaceae</taxon>
        <taxon>Crystallibacter</taxon>
    </lineage>
</organism>
<dbReference type="InterPro" id="IPR010982">
    <property type="entry name" value="Lambda_DNA-bd_dom_sf"/>
</dbReference>
<proteinExistence type="predicted"/>
<accession>N1V7S6</accession>
<dbReference type="Proteomes" id="UP000010729">
    <property type="component" value="Unassembled WGS sequence"/>
</dbReference>
<dbReference type="EMBL" id="ANPE02000038">
    <property type="protein sequence ID" value="EMY36064.1"/>
    <property type="molecule type" value="Genomic_DNA"/>
</dbReference>
<reference evidence="1" key="1">
    <citation type="journal article" date="2013" name="Genome Announc.">
        <title>Draft Genome Sequence of Arthrobacter crystallopoietes Strain BAB-32, Revealing Genes for Bioremediation.</title>
        <authorList>
            <person name="Joshi M.N."/>
            <person name="Pandit A.S."/>
            <person name="Sharma A."/>
            <person name="Pandya R.V."/>
            <person name="Desai S.M."/>
            <person name="Saxena A.K."/>
            <person name="Bagatharia S.B."/>
        </authorList>
    </citation>
    <scope>NUCLEOTIDE SEQUENCE [LARGE SCALE GENOMIC DNA]</scope>
    <source>
        <strain evidence="1">BAB-32</strain>
    </source>
</reference>
<keyword evidence="2" id="KW-1185">Reference proteome</keyword>
<dbReference type="Gene3D" id="1.10.260.40">
    <property type="entry name" value="lambda repressor-like DNA-binding domains"/>
    <property type="match status" value="1"/>
</dbReference>
<comment type="caution">
    <text evidence="1">The sequence shown here is derived from an EMBL/GenBank/DDBJ whole genome shotgun (WGS) entry which is preliminary data.</text>
</comment>
<protein>
    <recommendedName>
        <fullName evidence="3">HTH cro/C1-type domain-containing protein</fullName>
    </recommendedName>
</protein>
<sequence length="114" mass="12737">MIMSDSGKPFDYPAIRDGAQKAGYYLSRTRWSLLKAGKEQVVPDEALRAIASVFDVDPEYLLQDGGKLPERVEAELELLRSMRRAEVRNFAARALGPVDPEALKAITKILDEET</sequence>
<dbReference type="GO" id="GO:0003677">
    <property type="term" value="F:DNA binding"/>
    <property type="evidence" value="ECO:0007669"/>
    <property type="project" value="InterPro"/>
</dbReference>
<evidence type="ECO:0000313" key="2">
    <source>
        <dbReference type="Proteomes" id="UP000010729"/>
    </source>
</evidence>
<evidence type="ECO:0008006" key="3">
    <source>
        <dbReference type="Google" id="ProtNLM"/>
    </source>
</evidence>